<dbReference type="GO" id="GO:0005811">
    <property type="term" value="C:lipid droplet"/>
    <property type="evidence" value="ECO:0007669"/>
    <property type="project" value="TreeGrafter"/>
</dbReference>
<dbReference type="Proteomes" id="UP001286313">
    <property type="component" value="Unassembled WGS sequence"/>
</dbReference>
<evidence type="ECO:0000256" key="2">
    <source>
        <dbReference type="ARBA" id="ARBA00006484"/>
    </source>
</evidence>
<keyword evidence="15" id="KW-1185">Reference proteome</keyword>
<comment type="function">
    <text evidence="10">Catalyzes the reduction of all-trans-retinal to all-trans-retinol in the presence of NADPH.</text>
</comment>
<evidence type="ECO:0000256" key="12">
    <source>
        <dbReference type="ARBA" id="ARBA00082544"/>
    </source>
</evidence>
<evidence type="ECO:0000256" key="5">
    <source>
        <dbReference type="ARBA" id="ARBA00022989"/>
    </source>
</evidence>
<evidence type="ECO:0000256" key="4">
    <source>
        <dbReference type="ARBA" id="ARBA00022857"/>
    </source>
</evidence>
<evidence type="ECO:0000313" key="14">
    <source>
        <dbReference type="EMBL" id="KAK3866417.1"/>
    </source>
</evidence>
<evidence type="ECO:0000256" key="3">
    <source>
        <dbReference type="ARBA" id="ARBA00022692"/>
    </source>
</evidence>
<dbReference type="PANTHER" id="PTHR24322:SF748">
    <property type="entry name" value="FI23927P1-RELATED"/>
    <property type="match status" value="1"/>
</dbReference>
<dbReference type="InterPro" id="IPR002347">
    <property type="entry name" value="SDR_fam"/>
</dbReference>
<dbReference type="PRINTS" id="PR00081">
    <property type="entry name" value="GDHRDH"/>
</dbReference>
<dbReference type="Gene3D" id="3.40.50.720">
    <property type="entry name" value="NAD(P)-binding Rossmann-like Domain"/>
    <property type="match status" value="2"/>
</dbReference>
<proteinExistence type="inferred from homology"/>
<dbReference type="CDD" id="cd05339">
    <property type="entry name" value="17beta-HSDXI-like_SDR_c"/>
    <property type="match status" value="2"/>
</dbReference>
<evidence type="ECO:0000256" key="11">
    <source>
        <dbReference type="ARBA" id="ARBA00068717"/>
    </source>
</evidence>
<dbReference type="Pfam" id="PF00106">
    <property type="entry name" value="adh_short"/>
    <property type="match status" value="2"/>
</dbReference>
<dbReference type="InterPro" id="IPR020904">
    <property type="entry name" value="Sc_DH/Rdtase_CS"/>
</dbReference>
<name>A0AAE1F3V3_PETCI</name>
<dbReference type="PRINTS" id="PR00080">
    <property type="entry name" value="SDRFAMILY"/>
</dbReference>
<comment type="subcellular location">
    <subcellularLocation>
        <location evidence="1">Membrane</location>
        <topology evidence="1">Multi-pass membrane protein</topology>
    </subcellularLocation>
</comment>
<keyword evidence="8" id="KW-0443">Lipid metabolism</keyword>
<dbReference type="GO" id="GO:0016020">
    <property type="term" value="C:membrane"/>
    <property type="evidence" value="ECO:0007669"/>
    <property type="project" value="UniProtKB-SubCell"/>
</dbReference>
<dbReference type="FunFam" id="3.40.50.720:FF:000202">
    <property type="entry name" value="Short-chain dehydrogenase/reductase family 16C member 6"/>
    <property type="match status" value="1"/>
</dbReference>
<dbReference type="EMBL" id="JAWQEG010003402">
    <property type="protein sequence ID" value="KAK3866417.1"/>
    <property type="molecule type" value="Genomic_DNA"/>
</dbReference>
<feature type="transmembrane region" description="Helical" evidence="13">
    <location>
        <begin position="14"/>
        <end position="34"/>
    </location>
</feature>
<evidence type="ECO:0000256" key="6">
    <source>
        <dbReference type="ARBA" id="ARBA00023002"/>
    </source>
</evidence>
<comment type="similarity">
    <text evidence="2">Belongs to the short-chain dehydrogenases/reductases (SDR) family.</text>
</comment>
<evidence type="ECO:0000256" key="1">
    <source>
        <dbReference type="ARBA" id="ARBA00004141"/>
    </source>
</evidence>
<dbReference type="SUPFAM" id="SSF51735">
    <property type="entry name" value="NAD(P)-binding Rossmann-fold domains"/>
    <property type="match status" value="2"/>
</dbReference>
<evidence type="ECO:0000256" key="10">
    <source>
        <dbReference type="ARBA" id="ARBA00059620"/>
    </source>
</evidence>
<dbReference type="FunFam" id="3.40.50.720:FF:000131">
    <property type="entry name" value="Short-chain dehydrogenase/reductase 3"/>
    <property type="match status" value="1"/>
</dbReference>
<keyword evidence="4" id="KW-0521">NADP</keyword>
<evidence type="ECO:0000256" key="13">
    <source>
        <dbReference type="SAM" id="Phobius"/>
    </source>
</evidence>
<dbReference type="AlphaFoldDB" id="A0AAE1F3V3"/>
<dbReference type="PANTHER" id="PTHR24322">
    <property type="entry name" value="PKSB"/>
    <property type="match status" value="1"/>
</dbReference>
<organism evidence="14 15">
    <name type="scientific">Petrolisthes cinctipes</name>
    <name type="common">Flat porcelain crab</name>
    <dbReference type="NCBI Taxonomy" id="88211"/>
    <lineage>
        <taxon>Eukaryota</taxon>
        <taxon>Metazoa</taxon>
        <taxon>Ecdysozoa</taxon>
        <taxon>Arthropoda</taxon>
        <taxon>Crustacea</taxon>
        <taxon>Multicrustacea</taxon>
        <taxon>Malacostraca</taxon>
        <taxon>Eumalacostraca</taxon>
        <taxon>Eucarida</taxon>
        <taxon>Decapoda</taxon>
        <taxon>Pleocyemata</taxon>
        <taxon>Anomura</taxon>
        <taxon>Galatheoidea</taxon>
        <taxon>Porcellanidae</taxon>
        <taxon>Petrolisthes</taxon>
    </lineage>
</organism>
<keyword evidence="3 13" id="KW-0812">Transmembrane</keyword>
<feature type="transmembrane region" description="Helical" evidence="13">
    <location>
        <begin position="333"/>
        <end position="353"/>
    </location>
</feature>
<keyword evidence="9 13" id="KW-0472">Membrane</keyword>
<sequence>MADTLMIVTSVCKVLFWLVYTVYCWLEVLVLTLVPRSYRRKDIKANIVLVTGGGSGIGRLMCLKMAARGAVIVTWDISHKGNDETVRQVLASGGKCWSYTVDITDRQAVYTTAAKVKQQVGKVDILINNAGVVTGKKLLDCPDESIIKTFQVNSISHFWTTKAFLTDMMITNRGHVVTIASMAGKVGNTHLVDYCSSKYAAVGFHDSLSMELLSQKKNGVKTTVVCPIYIDTGMFKGVRAGRMKGMLDSTHVAEEVVDAVLMNEPTLLLPPYMKFRLTMNLLLPDKSQSYLAQVLGADQAMENFVEDYCSGIRRPQTYQMADTLMIVTSVCKVLFWLVYTVYCWLEVLVLTLVPRSYRRKDIKANIVLVTGGGSGIGRLMCLKMAARGAVIVTWDINQKGNDETVRQVLASGGKCWSYTVDITDRQAVYTTAAKVKQQVGKVDILINNAGIVTGKKLLDCPDESIIKTFQVNSISHFWTTKAFLPDMMMTDKGHIVTIASMAGKSGLSGLVDYCSSKFAAVGFDEALRLELLSQKKYGIKTTVVCPLQIDTGMFQGFGSSTGIFVNMLDPDWVAGEVVDAVLMNQPIAILPAYFQAAIIVGMFLPSKSHYYLGQLMGADNMMDNFVGRKKVK</sequence>
<dbReference type="GO" id="GO:0052650">
    <property type="term" value="F:all-trans-retinol dehydrogenase (NADP+) activity"/>
    <property type="evidence" value="ECO:0007669"/>
    <property type="project" value="UniProtKB-ARBA"/>
</dbReference>
<keyword evidence="5 13" id="KW-1133">Transmembrane helix</keyword>
<accession>A0AAE1F3V3</accession>
<dbReference type="PROSITE" id="PS00061">
    <property type="entry name" value="ADH_SHORT"/>
    <property type="match status" value="1"/>
</dbReference>
<keyword evidence="6" id="KW-0560">Oxidoreductase</keyword>
<comment type="caution">
    <text evidence="14">The sequence shown here is derived from an EMBL/GenBank/DDBJ whole genome shotgun (WGS) entry which is preliminary data.</text>
</comment>
<reference evidence="14" key="1">
    <citation type="submission" date="2023-10" db="EMBL/GenBank/DDBJ databases">
        <title>Genome assemblies of two species of porcelain crab, Petrolisthes cinctipes and Petrolisthes manimaculis (Anomura: Porcellanidae).</title>
        <authorList>
            <person name="Angst P."/>
        </authorList>
    </citation>
    <scope>NUCLEOTIDE SEQUENCE</scope>
    <source>
        <strain evidence="14">PB745_01</strain>
        <tissue evidence="14">Gill</tissue>
    </source>
</reference>
<evidence type="ECO:0000256" key="9">
    <source>
        <dbReference type="ARBA" id="ARBA00023136"/>
    </source>
</evidence>
<protein>
    <recommendedName>
        <fullName evidence="11">Short-chain dehydrogenase/reductase 3</fullName>
    </recommendedName>
    <alternativeName>
        <fullName evidence="12">Retinal short-chain dehydrogenase/reductase 1</fullName>
    </alternativeName>
</protein>
<gene>
    <name evidence="14" type="ORF">Pcinc_028059</name>
</gene>
<evidence type="ECO:0000256" key="8">
    <source>
        <dbReference type="ARBA" id="ARBA00023098"/>
    </source>
</evidence>
<evidence type="ECO:0000256" key="7">
    <source>
        <dbReference type="ARBA" id="ARBA00023027"/>
    </source>
</evidence>
<keyword evidence="7" id="KW-0520">NAD</keyword>
<evidence type="ECO:0000313" key="15">
    <source>
        <dbReference type="Proteomes" id="UP001286313"/>
    </source>
</evidence>
<dbReference type="InterPro" id="IPR036291">
    <property type="entry name" value="NAD(P)-bd_dom_sf"/>
</dbReference>